<dbReference type="AlphaFoldDB" id="A0A9P0TSB2"/>
<organism evidence="1 2">
    <name type="scientific">Pieris brassicae</name>
    <name type="common">White butterfly</name>
    <name type="synonym">Large white butterfly</name>
    <dbReference type="NCBI Taxonomy" id="7116"/>
    <lineage>
        <taxon>Eukaryota</taxon>
        <taxon>Metazoa</taxon>
        <taxon>Ecdysozoa</taxon>
        <taxon>Arthropoda</taxon>
        <taxon>Hexapoda</taxon>
        <taxon>Insecta</taxon>
        <taxon>Pterygota</taxon>
        <taxon>Neoptera</taxon>
        <taxon>Endopterygota</taxon>
        <taxon>Lepidoptera</taxon>
        <taxon>Glossata</taxon>
        <taxon>Ditrysia</taxon>
        <taxon>Papilionoidea</taxon>
        <taxon>Pieridae</taxon>
        <taxon>Pierinae</taxon>
        <taxon>Pieris</taxon>
    </lineage>
</organism>
<proteinExistence type="predicted"/>
<comment type="caution">
    <text evidence="1">The sequence shown here is derived from an EMBL/GenBank/DDBJ whole genome shotgun (WGS) entry which is preliminary data.</text>
</comment>
<sequence length="74" mass="7966">MLLHCSCTMAVELDADDDDEGLGLISGRAYDPVPALGPPALNHRLSLQLTQNSPSIAQQAEVRPYGRNHITTLP</sequence>
<dbReference type="Proteomes" id="UP001152562">
    <property type="component" value="Unassembled WGS sequence"/>
</dbReference>
<reference evidence="1" key="1">
    <citation type="submission" date="2022-05" db="EMBL/GenBank/DDBJ databases">
        <authorList>
            <person name="Okamura Y."/>
        </authorList>
    </citation>
    <scope>NUCLEOTIDE SEQUENCE</scope>
</reference>
<protein>
    <submittedName>
        <fullName evidence="1">Uncharacterized protein</fullName>
    </submittedName>
</protein>
<name>A0A9P0TSB2_PIEBR</name>
<gene>
    <name evidence="1" type="ORF">PIBRA_LOCUS10195</name>
</gene>
<keyword evidence="2" id="KW-1185">Reference proteome</keyword>
<evidence type="ECO:0000313" key="2">
    <source>
        <dbReference type="Proteomes" id="UP001152562"/>
    </source>
</evidence>
<accession>A0A9P0TSB2</accession>
<evidence type="ECO:0000313" key="1">
    <source>
        <dbReference type="EMBL" id="CAH4033973.1"/>
    </source>
</evidence>
<dbReference type="EMBL" id="CALOZG010000035">
    <property type="protein sequence ID" value="CAH4033973.1"/>
    <property type="molecule type" value="Genomic_DNA"/>
</dbReference>